<name>A0ABD2KQR3_9BILA</name>
<evidence type="ECO:0000256" key="1">
    <source>
        <dbReference type="SAM" id="Phobius"/>
    </source>
</evidence>
<sequence length="218" mass="25060">MASLSFRNLMGHVLVAERVFATIKFRKYTENRSTKQFAICWIGILLVICILNIYVQNGTFYFINLATFITTCIFFALGFAEILLSENIRTAKQLAPTIFLHFLNANALNLVTFLIYFGYLDKDYQQSFAYQFMALQNSICCSCIEITVITHHPMIKRKAVVWLKNFFPFLKPHSSSVADSSVPIAVQNGQSLVDIYGQKLLTESEMQIYFKNLEEAWK</sequence>
<accession>A0ABD2KQR3</accession>
<protein>
    <submittedName>
        <fullName evidence="2">Uncharacterized protein</fullName>
    </submittedName>
</protein>
<proteinExistence type="predicted"/>
<feature type="transmembrane region" description="Helical" evidence="1">
    <location>
        <begin position="61"/>
        <end position="84"/>
    </location>
</feature>
<comment type="caution">
    <text evidence="2">The sequence shown here is derived from an EMBL/GenBank/DDBJ whole genome shotgun (WGS) entry which is preliminary data.</text>
</comment>
<organism evidence="2 3">
    <name type="scientific">Heterodera trifolii</name>
    <dbReference type="NCBI Taxonomy" id="157864"/>
    <lineage>
        <taxon>Eukaryota</taxon>
        <taxon>Metazoa</taxon>
        <taxon>Ecdysozoa</taxon>
        <taxon>Nematoda</taxon>
        <taxon>Chromadorea</taxon>
        <taxon>Rhabditida</taxon>
        <taxon>Tylenchina</taxon>
        <taxon>Tylenchomorpha</taxon>
        <taxon>Tylenchoidea</taxon>
        <taxon>Heteroderidae</taxon>
        <taxon>Heteroderinae</taxon>
        <taxon>Heterodera</taxon>
    </lineage>
</organism>
<evidence type="ECO:0000313" key="2">
    <source>
        <dbReference type="EMBL" id="KAL3105286.1"/>
    </source>
</evidence>
<evidence type="ECO:0000313" key="3">
    <source>
        <dbReference type="Proteomes" id="UP001620626"/>
    </source>
</evidence>
<keyword evidence="1" id="KW-0812">Transmembrane</keyword>
<gene>
    <name evidence="2" type="ORF">niasHT_029745</name>
</gene>
<dbReference type="Proteomes" id="UP001620626">
    <property type="component" value="Unassembled WGS sequence"/>
</dbReference>
<reference evidence="2 3" key="1">
    <citation type="submission" date="2024-10" db="EMBL/GenBank/DDBJ databases">
        <authorList>
            <person name="Kim D."/>
        </authorList>
    </citation>
    <scope>NUCLEOTIDE SEQUENCE [LARGE SCALE GENOMIC DNA]</scope>
    <source>
        <strain evidence="2">BH-2024</strain>
    </source>
</reference>
<dbReference type="EMBL" id="JBICBT010000689">
    <property type="protein sequence ID" value="KAL3105286.1"/>
    <property type="molecule type" value="Genomic_DNA"/>
</dbReference>
<keyword evidence="1" id="KW-0472">Membrane</keyword>
<keyword evidence="1" id="KW-1133">Transmembrane helix</keyword>
<dbReference type="AlphaFoldDB" id="A0ABD2KQR3"/>
<keyword evidence="3" id="KW-1185">Reference proteome</keyword>
<feature type="transmembrane region" description="Helical" evidence="1">
    <location>
        <begin position="36"/>
        <end position="55"/>
    </location>
</feature>
<feature type="transmembrane region" description="Helical" evidence="1">
    <location>
        <begin position="96"/>
        <end position="117"/>
    </location>
</feature>